<evidence type="ECO:0000256" key="1">
    <source>
        <dbReference type="SAM" id="MobiDB-lite"/>
    </source>
</evidence>
<protein>
    <submittedName>
        <fullName evidence="2">Uncharacterized protein</fullName>
    </submittedName>
</protein>
<organism evidence="2 3">
    <name type="scientific">Trema orientale</name>
    <name type="common">Charcoal tree</name>
    <name type="synonym">Celtis orientalis</name>
    <dbReference type="NCBI Taxonomy" id="63057"/>
    <lineage>
        <taxon>Eukaryota</taxon>
        <taxon>Viridiplantae</taxon>
        <taxon>Streptophyta</taxon>
        <taxon>Embryophyta</taxon>
        <taxon>Tracheophyta</taxon>
        <taxon>Spermatophyta</taxon>
        <taxon>Magnoliopsida</taxon>
        <taxon>eudicotyledons</taxon>
        <taxon>Gunneridae</taxon>
        <taxon>Pentapetalae</taxon>
        <taxon>rosids</taxon>
        <taxon>fabids</taxon>
        <taxon>Rosales</taxon>
        <taxon>Cannabaceae</taxon>
        <taxon>Trema</taxon>
    </lineage>
</organism>
<evidence type="ECO:0000313" key="3">
    <source>
        <dbReference type="Proteomes" id="UP000237000"/>
    </source>
</evidence>
<feature type="compositionally biased region" description="Basic residues" evidence="1">
    <location>
        <begin position="1"/>
        <end position="15"/>
    </location>
</feature>
<feature type="region of interest" description="Disordered" evidence="1">
    <location>
        <begin position="1"/>
        <end position="23"/>
    </location>
</feature>
<accession>A0A2P5FPA8</accession>
<proteinExistence type="predicted"/>
<dbReference type="InParanoid" id="A0A2P5FPA8"/>
<comment type="caution">
    <text evidence="2">The sequence shown here is derived from an EMBL/GenBank/DDBJ whole genome shotgun (WGS) entry which is preliminary data.</text>
</comment>
<dbReference type="AlphaFoldDB" id="A0A2P5FPA8"/>
<dbReference type="OrthoDB" id="10282224at2759"/>
<sequence length="112" mass="13396">MAKKGSRPGKKARARSRADQENERRWWRDHLWMLVRWAITVCLVILFNKQMHKDEYVDLFTLVVVQLHVSIYLKQIYKTLRAAVRSAKNVTPFHAYTAFKLFLCALPEYDIW</sequence>
<name>A0A2P5FPA8_TREOI</name>
<evidence type="ECO:0000313" key="2">
    <source>
        <dbReference type="EMBL" id="PON99624.1"/>
    </source>
</evidence>
<keyword evidence="3" id="KW-1185">Reference proteome</keyword>
<dbReference type="Proteomes" id="UP000237000">
    <property type="component" value="Unassembled WGS sequence"/>
</dbReference>
<reference evidence="3" key="1">
    <citation type="submission" date="2016-06" db="EMBL/GenBank/DDBJ databases">
        <title>Parallel loss of symbiosis genes in relatives of nitrogen-fixing non-legume Parasponia.</title>
        <authorList>
            <person name="Van Velzen R."/>
            <person name="Holmer R."/>
            <person name="Bu F."/>
            <person name="Rutten L."/>
            <person name="Van Zeijl A."/>
            <person name="Liu W."/>
            <person name="Santuari L."/>
            <person name="Cao Q."/>
            <person name="Sharma T."/>
            <person name="Shen D."/>
            <person name="Roswanjaya Y."/>
            <person name="Wardhani T."/>
            <person name="Kalhor M.S."/>
            <person name="Jansen J."/>
            <person name="Van den Hoogen J."/>
            <person name="Gungor B."/>
            <person name="Hartog M."/>
            <person name="Hontelez J."/>
            <person name="Verver J."/>
            <person name="Yang W.-C."/>
            <person name="Schijlen E."/>
            <person name="Repin R."/>
            <person name="Schilthuizen M."/>
            <person name="Schranz E."/>
            <person name="Heidstra R."/>
            <person name="Miyata K."/>
            <person name="Fedorova E."/>
            <person name="Kohlen W."/>
            <person name="Bisseling T."/>
            <person name="Smit S."/>
            <person name="Geurts R."/>
        </authorList>
    </citation>
    <scope>NUCLEOTIDE SEQUENCE [LARGE SCALE GENOMIC DNA]</scope>
    <source>
        <strain evidence="3">cv. RG33-2</strain>
    </source>
</reference>
<dbReference type="EMBL" id="JXTC01000018">
    <property type="protein sequence ID" value="PON99624.1"/>
    <property type="molecule type" value="Genomic_DNA"/>
</dbReference>
<gene>
    <name evidence="2" type="ORF">TorRG33x02_047910</name>
</gene>